<feature type="chain" id="PRO_5021861853" evidence="1">
    <location>
        <begin position="28"/>
        <end position="173"/>
    </location>
</feature>
<dbReference type="InterPro" id="IPR008966">
    <property type="entry name" value="Adhesion_dom_sf"/>
</dbReference>
<protein>
    <submittedName>
        <fullName evidence="3">Type 1 fimbria pilin</fullName>
    </submittedName>
</protein>
<dbReference type="SUPFAM" id="SSF49401">
    <property type="entry name" value="Bacterial adhesins"/>
    <property type="match status" value="1"/>
</dbReference>
<dbReference type="InterPro" id="IPR036937">
    <property type="entry name" value="Adhesion_dom_fimbrial_sf"/>
</dbReference>
<comment type="caution">
    <text evidence="3">The sequence shown here is derived from an EMBL/GenBank/DDBJ whole genome shotgun (WGS) entry which is preliminary data.</text>
</comment>
<name>A0A542BIP0_SERFO</name>
<evidence type="ECO:0000313" key="3">
    <source>
        <dbReference type="EMBL" id="TVZ69134.1"/>
    </source>
</evidence>
<evidence type="ECO:0000259" key="2">
    <source>
        <dbReference type="Pfam" id="PF00419"/>
    </source>
</evidence>
<sequence>MYKTAMSKVSRLLLVIPFITWFTATFAATEQGTTVNVTGTLIDPPPCFLNEEQPLEVNFGDKVGIKKVATGIYRQPLDIEVRCEESSKPWQLVISWYGNTATFDADNATIITAEQADLGVKLYADGKAFPLKTLLKVNASALPKLEAVLVQREGIELKEGSFTARGVLRAEYQ</sequence>
<evidence type="ECO:0000256" key="1">
    <source>
        <dbReference type="SAM" id="SignalP"/>
    </source>
</evidence>
<dbReference type="Pfam" id="PF00419">
    <property type="entry name" value="Fimbrial"/>
    <property type="match status" value="1"/>
</dbReference>
<dbReference type="Gene3D" id="2.60.40.1090">
    <property type="entry name" value="Fimbrial-type adhesion domain"/>
    <property type="match status" value="1"/>
</dbReference>
<dbReference type="EMBL" id="VISQ01000001">
    <property type="protein sequence ID" value="TVZ69134.1"/>
    <property type="molecule type" value="Genomic_DNA"/>
</dbReference>
<dbReference type="GO" id="GO:0009289">
    <property type="term" value="C:pilus"/>
    <property type="evidence" value="ECO:0007669"/>
    <property type="project" value="InterPro"/>
</dbReference>
<feature type="signal peptide" evidence="1">
    <location>
        <begin position="1"/>
        <end position="27"/>
    </location>
</feature>
<reference evidence="3" key="2">
    <citation type="submission" date="2019-08" db="EMBL/GenBank/DDBJ databases">
        <title>Investigation of anaerobic lignin degradation for improved lignocellulosic biofuels.</title>
        <authorList>
            <person name="Deangelis K.PhD."/>
        </authorList>
    </citation>
    <scope>NUCLEOTIDE SEQUENCE [LARGE SCALE GENOMIC DNA]</scope>
    <source>
        <strain evidence="3">128R</strain>
    </source>
</reference>
<dbReference type="AlphaFoldDB" id="A0A542BIP0"/>
<reference evidence="3" key="1">
    <citation type="submission" date="2019-06" db="EMBL/GenBank/DDBJ databases">
        <authorList>
            <person name="Deangelis K."/>
            <person name="Huntemann M."/>
            <person name="Clum A."/>
            <person name="Pillay M."/>
            <person name="Palaniappan K."/>
            <person name="Varghese N."/>
            <person name="Mikhailova N."/>
            <person name="Stamatis D."/>
            <person name="Reddy T."/>
            <person name="Daum C."/>
            <person name="Shapiro N."/>
            <person name="Ivanova N."/>
            <person name="Kyrpides N."/>
            <person name="Woyke T."/>
        </authorList>
    </citation>
    <scope>NUCLEOTIDE SEQUENCE [LARGE SCALE GENOMIC DNA]</scope>
    <source>
        <strain evidence="3">128R</strain>
    </source>
</reference>
<organism evidence="3">
    <name type="scientific">Serratia fonticola</name>
    <dbReference type="NCBI Taxonomy" id="47917"/>
    <lineage>
        <taxon>Bacteria</taxon>
        <taxon>Pseudomonadati</taxon>
        <taxon>Pseudomonadota</taxon>
        <taxon>Gammaproteobacteria</taxon>
        <taxon>Enterobacterales</taxon>
        <taxon>Yersiniaceae</taxon>
        <taxon>Serratia</taxon>
    </lineage>
</organism>
<keyword evidence="1" id="KW-0732">Signal</keyword>
<dbReference type="GO" id="GO:0007155">
    <property type="term" value="P:cell adhesion"/>
    <property type="evidence" value="ECO:0007669"/>
    <property type="project" value="InterPro"/>
</dbReference>
<proteinExistence type="predicted"/>
<gene>
    <name evidence="3" type="ORF">FHU10_1609</name>
</gene>
<dbReference type="InterPro" id="IPR000259">
    <property type="entry name" value="Adhesion_dom_fimbrial"/>
</dbReference>
<accession>A0A542BIP0</accession>
<feature type="domain" description="Fimbrial-type adhesion" evidence="2">
    <location>
        <begin position="36"/>
        <end position="173"/>
    </location>
</feature>